<feature type="non-terminal residue" evidence="1">
    <location>
        <position position="1"/>
    </location>
</feature>
<reference evidence="1" key="1">
    <citation type="submission" date="2021-02" db="EMBL/GenBank/DDBJ databases">
        <authorList>
            <person name="Nowell W R."/>
        </authorList>
    </citation>
    <scope>NUCLEOTIDE SEQUENCE</scope>
</reference>
<dbReference type="EMBL" id="CAJOBR010027798">
    <property type="protein sequence ID" value="CAF4978123.1"/>
    <property type="molecule type" value="Genomic_DNA"/>
</dbReference>
<proteinExistence type="predicted"/>
<accession>A0A820UDA6</accession>
<name>A0A820UDA6_9BILA</name>
<dbReference type="EMBL" id="CAJOBP010005976">
    <property type="protein sequence ID" value="CAF4482242.1"/>
    <property type="molecule type" value="Genomic_DNA"/>
</dbReference>
<sequence length="53" mass="6692">HDWKKRSDDGMLYSTDPYRRKGYGFHWEIDEQKCSYIRKEKRRKGKRRKENVE</sequence>
<dbReference type="Proteomes" id="UP000663848">
    <property type="component" value="Unassembled WGS sequence"/>
</dbReference>
<comment type="caution">
    <text evidence="1">The sequence shown here is derived from an EMBL/GenBank/DDBJ whole genome shotgun (WGS) entry which is preliminary data.</text>
</comment>
<gene>
    <name evidence="2" type="ORF">QYT958_LOCUS35892</name>
    <name evidence="1" type="ORF">UJA718_LOCUS25020</name>
</gene>
<keyword evidence="3" id="KW-1185">Reference proteome</keyword>
<protein>
    <submittedName>
        <fullName evidence="1">Uncharacterized protein</fullName>
    </submittedName>
</protein>
<evidence type="ECO:0000313" key="2">
    <source>
        <dbReference type="EMBL" id="CAF4978123.1"/>
    </source>
</evidence>
<evidence type="ECO:0000313" key="1">
    <source>
        <dbReference type="EMBL" id="CAF4482242.1"/>
    </source>
</evidence>
<organism evidence="1 3">
    <name type="scientific">Rotaria socialis</name>
    <dbReference type="NCBI Taxonomy" id="392032"/>
    <lineage>
        <taxon>Eukaryota</taxon>
        <taxon>Metazoa</taxon>
        <taxon>Spiralia</taxon>
        <taxon>Gnathifera</taxon>
        <taxon>Rotifera</taxon>
        <taxon>Eurotatoria</taxon>
        <taxon>Bdelloidea</taxon>
        <taxon>Philodinida</taxon>
        <taxon>Philodinidae</taxon>
        <taxon>Rotaria</taxon>
    </lineage>
</organism>
<evidence type="ECO:0000313" key="3">
    <source>
        <dbReference type="Proteomes" id="UP000663873"/>
    </source>
</evidence>
<dbReference type="AlphaFoldDB" id="A0A820UDA6"/>
<dbReference type="Proteomes" id="UP000663873">
    <property type="component" value="Unassembled WGS sequence"/>
</dbReference>